<dbReference type="SUPFAM" id="SSF54909">
    <property type="entry name" value="Dimeric alpha+beta barrel"/>
    <property type="match status" value="1"/>
</dbReference>
<evidence type="ECO:0000259" key="1">
    <source>
        <dbReference type="PROSITE" id="PS51502"/>
    </source>
</evidence>
<dbReference type="OrthoDB" id="9808130at2"/>
<dbReference type="HOGENOM" id="CLU_080664_3_0_9"/>
<gene>
    <name evidence="2" type="ORF">U729_71</name>
</gene>
<dbReference type="InterPro" id="IPR013097">
    <property type="entry name" value="Dabb"/>
</dbReference>
<protein>
    <submittedName>
        <fullName evidence="2">Stress responsive A/B Barrel domain protein</fullName>
    </submittedName>
</protein>
<dbReference type="Proteomes" id="UP000030635">
    <property type="component" value="Chromosome"/>
</dbReference>
<dbReference type="InterPro" id="IPR011008">
    <property type="entry name" value="Dimeric_a/b-barrel"/>
</dbReference>
<evidence type="ECO:0000313" key="2">
    <source>
        <dbReference type="EMBL" id="AIY83549.1"/>
    </source>
</evidence>
<dbReference type="eggNOG" id="COG4627">
    <property type="taxonomic scope" value="Bacteria"/>
</dbReference>
<feature type="domain" description="Stress-response A/B barrel" evidence="1">
    <location>
        <begin position="2"/>
        <end position="94"/>
    </location>
</feature>
<sequence>MIKHIVMWKLKDNNKEENAKKIKTMLEGLKSEIKEIEEIEVGININKTDASMDVCLVSVFKSLEDLDIYQNHEKHVRVATFVREVSKERKVADFEI</sequence>
<evidence type="ECO:0000313" key="3">
    <source>
        <dbReference type="Proteomes" id="UP000030635"/>
    </source>
</evidence>
<organism evidence="2 3">
    <name type="scientific">Clostridium baratii str. Sullivan</name>
    <dbReference type="NCBI Taxonomy" id="1415775"/>
    <lineage>
        <taxon>Bacteria</taxon>
        <taxon>Bacillati</taxon>
        <taxon>Bacillota</taxon>
        <taxon>Clostridia</taxon>
        <taxon>Eubacteriales</taxon>
        <taxon>Clostridiaceae</taxon>
        <taxon>Clostridium</taxon>
    </lineage>
</organism>
<dbReference type="PANTHER" id="PTHR37832">
    <property type="entry name" value="BLL2683 PROTEIN"/>
    <property type="match status" value="1"/>
</dbReference>
<dbReference type="RefSeq" id="WP_039310627.1">
    <property type="nucleotide sequence ID" value="NZ_CP006905.1"/>
</dbReference>
<dbReference type="AlphaFoldDB" id="A0A0A7FV81"/>
<keyword evidence="3" id="KW-1185">Reference proteome</keyword>
<dbReference type="PROSITE" id="PS51502">
    <property type="entry name" value="S_R_A_B_BARREL"/>
    <property type="match status" value="1"/>
</dbReference>
<dbReference type="Pfam" id="PF07876">
    <property type="entry name" value="Dabb"/>
    <property type="match status" value="1"/>
</dbReference>
<dbReference type="PANTHER" id="PTHR37832:SF1">
    <property type="entry name" value="STRESS-RESPONSE A_B BARREL DOMAIN-CONTAINING PROTEIN"/>
    <property type="match status" value="1"/>
</dbReference>
<dbReference type="KEGG" id="cbv:U729_71"/>
<proteinExistence type="predicted"/>
<name>A0A0A7FV81_9CLOT</name>
<accession>A0A0A7FV81</accession>
<dbReference type="EMBL" id="CP006905">
    <property type="protein sequence ID" value="AIY83549.1"/>
    <property type="molecule type" value="Genomic_DNA"/>
</dbReference>
<dbReference type="STRING" id="1561.NPD11_2909"/>
<reference evidence="2 3" key="1">
    <citation type="journal article" date="2015" name="Infect. Genet. Evol.">
        <title>Genomic sequences of six botulinum neurotoxin-producing strains representing three clostridial species illustrate the mobility and diversity of botulinum neurotoxin genes.</title>
        <authorList>
            <person name="Smith T.J."/>
            <person name="Hill K.K."/>
            <person name="Xie G."/>
            <person name="Foley B.T."/>
            <person name="Williamson C.H."/>
            <person name="Foster J.T."/>
            <person name="Johnson S.L."/>
            <person name="Chertkov O."/>
            <person name="Teshima H."/>
            <person name="Gibbons H.S."/>
            <person name="Johnsky L.A."/>
            <person name="Karavis M.A."/>
            <person name="Smith L.A."/>
        </authorList>
    </citation>
    <scope>NUCLEOTIDE SEQUENCE [LARGE SCALE GENOMIC DNA]</scope>
    <source>
        <strain evidence="2">Sullivan</strain>
    </source>
</reference>
<dbReference type="SMART" id="SM00886">
    <property type="entry name" value="Dabb"/>
    <property type="match status" value="1"/>
</dbReference>
<dbReference type="Gene3D" id="3.30.70.100">
    <property type="match status" value="1"/>
</dbReference>